<sequence length="63" mass="7059">MEAGRRPVGRPFCPRRDVGAVSDIPGIGSKPSYFWVSISAAPLLFQPIWYAFQLGYRVYALKV</sequence>
<reference evidence="1" key="1">
    <citation type="journal article" date="2014" name="Int. J. Syst. Evol. Microbiol.">
        <title>Complete genome sequence of Corynebacterium casei LMG S-19264T (=DSM 44701T), isolated from a smear-ripened cheese.</title>
        <authorList>
            <consortium name="US DOE Joint Genome Institute (JGI-PGF)"/>
            <person name="Walter F."/>
            <person name="Albersmeier A."/>
            <person name="Kalinowski J."/>
            <person name="Ruckert C."/>
        </authorList>
    </citation>
    <scope>NUCLEOTIDE SEQUENCE</scope>
    <source>
        <strain evidence="1">JCM 14371</strain>
    </source>
</reference>
<organism evidence="1 2">
    <name type="scientific">Deinococcus aquiradiocola</name>
    <dbReference type="NCBI Taxonomy" id="393059"/>
    <lineage>
        <taxon>Bacteria</taxon>
        <taxon>Thermotogati</taxon>
        <taxon>Deinococcota</taxon>
        <taxon>Deinococci</taxon>
        <taxon>Deinococcales</taxon>
        <taxon>Deinococcaceae</taxon>
        <taxon>Deinococcus</taxon>
    </lineage>
</organism>
<reference evidence="1" key="2">
    <citation type="submission" date="2020-09" db="EMBL/GenBank/DDBJ databases">
        <authorList>
            <person name="Sun Q."/>
            <person name="Ohkuma M."/>
        </authorList>
    </citation>
    <scope>NUCLEOTIDE SEQUENCE</scope>
    <source>
        <strain evidence="1">JCM 14371</strain>
    </source>
</reference>
<evidence type="ECO:0000313" key="1">
    <source>
        <dbReference type="EMBL" id="GGJ83767.1"/>
    </source>
</evidence>
<proteinExistence type="predicted"/>
<gene>
    <name evidence="1" type="ORF">GCM10008939_29510</name>
</gene>
<accession>A0A917UTE5</accession>
<evidence type="ECO:0000313" key="2">
    <source>
        <dbReference type="Proteomes" id="UP000635726"/>
    </source>
</evidence>
<name>A0A917UTE5_9DEIO</name>
<dbReference type="AlphaFoldDB" id="A0A917UTE5"/>
<protein>
    <submittedName>
        <fullName evidence="1">Uncharacterized protein</fullName>
    </submittedName>
</protein>
<dbReference type="Proteomes" id="UP000635726">
    <property type="component" value="Unassembled WGS sequence"/>
</dbReference>
<dbReference type="EMBL" id="BMOE01000012">
    <property type="protein sequence ID" value="GGJ83767.1"/>
    <property type="molecule type" value="Genomic_DNA"/>
</dbReference>
<comment type="caution">
    <text evidence="1">The sequence shown here is derived from an EMBL/GenBank/DDBJ whole genome shotgun (WGS) entry which is preliminary data.</text>
</comment>
<keyword evidence="2" id="KW-1185">Reference proteome</keyword>